<gene>
    <name evidence="2" type="ORF">SAMN04515672_3367</name>
</gene>
<dbReference type="SUPFAM" id="SSF54593">
    <property type="entry name" value="Glyoxalase/Bleomycin resistance protein/Dihydroxybiphenyl dioxygenase"/>
    <property type="match status" value="1"/>
</dbReference>
<dbReference type="Pfam" id="PF13468">
    <property type="entry name" value="Glyoxalase_3"/>
    <property type="match status" value="1"/>
</dbReference>
<reference evidence="3" key="1">
    <citation type="submission" date="2016-10" db="EMBL/GenBank/DDBJ databases">
        <authorList>
            <person name="Varghese N."/>
            <person name="Submissions S."/>
        </authorList>
    </citation>
    <scope>NUCLEOTIDE SEQUENCE [LARGE SCALE GENOMIC DNA]</scope>
    <source>
        <strain evidence="3">B4,CECT 8067,JCM 17497</strain>
    </source>
</reference>
<organism evidence="2 3">
    <name type="scientific">Natronorubrum texcoconense</name>
    <dbReference type="NCBI Taxonomy" id="1095776"/>
    <lineage>
        <taxon>Archaea</taxon>
        <taxon>Methanobacteriati</taxon>
        <taxon>Methanobacteriota</taxon>
        <taxon>Stenosarchaea group</taxon>
        <taxon>Halobacteria</taxon>
        <taxon>Halobacteriales</taxon>
        <taxon>Natrialbaceae</taxon>
        <taxon>Natronorubrum</taxon>
    </lineage>
</organism>
<sequence length="279" mass="30479">MSRPIDHVVFAADDLDSLEESFASAGFETAYGGTHSNGITHMHLIGFGNLSYVELISKNDPDGTAPWWNDQIDTNAGASAWSVTVDDIDEESDRLADEGFEIEGPTKFSRERPDGTSVEWELAIVGGRPQGTPIPMLEMDHTPLEWRVEVTTDPETSGLMGLTEVVIGTDQLEETVQGLETFFGTSSTQTREDDTLEAQVVSFDDAPVAVAEPLATDSWLADRVESNHTPLPCAFLVDATDVAAVREQFRIAEETAWGDDTVYWFDIDVGGRFGAVDRS</sequence>
<accession>A0A1G9CZF0</accession>
<proteinExistence type="predicted"/>
<dbReference type="InterPro" id="IPR025870">
    <property type="entry name" value="Glyoxalase-like_dom"/>
</dbReference>
<dbReference type="Proteomes" id="UP000198882">
    <property type="component" value="Unassembled WGS sequence"/>
</dbReference>
<protein>
    <submittedName>
        <fullName evidence="2">Glyoxalase-like domain-containing protein</fullName>
    </submittedName>
</protein>
<dbReference type="AlphaFoldDB" id="A0A1G9CZF0"/>
<dbReference type="InterPro" id="IPR037523">
    <property type="entry name" value="VOC_core"/>
</dbReference>
<evidence type="ECO:0000259" key="1">
    <source>
        <dbReference type="PROSITE" id="PS51819"/>
    </source>
</evidence>
<dbReference type="InterPro" id="IPR029068">
    <property type="entry name" value="Glyas_Bleomycin-R_OHBP_Dase"/>
</dbReference>
<dbReference type="PANTHER" id="PTHR40265:SF1">
    <property type="entry name" value="GLYOXALASE-LIKE DOMAIN-CONTAINING PROTEIN"/>
    <property type="match status" value="1"/>
</dbReference>
<keyword evidence="3" id="KW-1185">Reference proteome</keyword>
<dbReference type="Gene3D" id="3.10.180.10">
    <property type="entry name" value="2,3-Dihydroxybiphenyl 1,2-Dioxygenase, domain 1"/>
    <property type="match status" value="1"/>
</dbReference>
<dbReference type="EMBL" id="FNFE01000005">
    <property type="protein sequence ID" value="SDK57012.1"/>
    <property type="molecule type" value="Genomic_DNA"/>
</dbReference>
<dbReference type="OrthoDB" id="266164at2157"/>
<dbReference type="PANTHER" id="PTHR40265">
    <property type="entry name" value="BLL2707 PROTEIN"/>
    <property type="match status" value="1"/>
</dbReference>
<name>A0A1G9CZF0_9EURY</name>
<feature type="domain" description="VOC" evidence="1">
    <location>
        <begin position="4"/>
        <end position="139"/>
    </location>
</feature>
<evidence type="ECO:0000313" key="3">
    <source>
        <dbReference type="Proteomes" id="UP000198882"/>
    </source>
</evidence>
<dbReference type="RefSeq" id="WP_090309590.1">
    <property type="nucleotide sequence ID" value="NZ_FNFE01000005.1"/>
</dbReference>
<evidence type="ECO:0000313" key="2">
    <source>
        <dbReference type="EMBL" id="SDK57012.1"/>
    </source>
</evidence>
<dbReference type="PROSITE" id="PS51819">
    <property type="entry name" value="VOC"/>
    <property type="match status" value="1"/>
</dbReference>